<dbReference type="PANTHER" id="PTHR30466:SF1">
    <property type="entry name" value="FMN REDUCTASE (NADH) RUTF"/>
    <property type="match status" value="1"/>
</dbReference>
<dbReference type="EMBL" id="WRPP01000006">
    <property type="protein sequence ID" value="MVU81337.1"/>
    <property type="molecule type" value="Genomic_DNA"/>
</dbReference>
<dbReference type="Gene3D" id="2.30.110.10">
    <property type="entry name" value="Electron Transport, Fmn-binding Protein, Chain A"/>
    <property type="match status" value="1"/>
</dbReference>
<gene>
    <name evidence="4" type="ORF">GPX89_29355</name>
</gene>
<comment type="caution">
    <text evidence="4">The sequence shown here is derived from an EMBL/GenBank/DDBJ whole genome shotgun (WGS) entry which is preliminary data.</text>
</comment>
<keyword evidence="5" id="KW-1185">Reference proteome</keyword>
<dbReference type="GO" id="GO:0042602">
    <property type="term" value="F:riboflavin reductase (NADPH) activity"/>
    <property type="evidence" value="ECO:0007669"/>
    <property type="project" value="TreeGrafter"/>
</dbReference>
<protein>
    <submittedName>
        <fullName evidence="4">Flavin reductase</fullName>
    </submittedName>
</protein>
<reference evidence="4 5" key="1">
    <citation type="submission" date="2019-12" db="EMBL/GenBank/DDBJ databases">
        <title>Nocardia sp. nov. ET3-3 isolated from soil.</title>
        <authorList>
            <person name="Kanchanasin P."/>
            <person name="Tanasupawat S."/>
            <person name="Yuki M."/>
            <person name="Kudo T."/>
        </authorList>
    </citation>
    <scope>NUCLEOTIDE SEQUENCE [LARGE SCALE GENOMIC DNA]</scope>
    <source>
        <strain evidence="4 5">ET3-3</strain>
    </source>
</reference>
<evidence type="ECO:0000313" key="4">
    <source>
        <dbReference type="EMBL" id="MVU81337.1"/>
    </source>
</evidence>
<dbReference type="GO" id="GO:0010181">
    <property type="term" value="F:FMN binding"/>
    <property type="evidence" value="ECO:0007669"/>
    <property type="project" value="InterPro"/>
</dbReference>
<keyword evidence="2" id="KW-0560">Oxidoreductase</keyword>
<evidence type="ECO:0000256" key="1">
    <source>
        <dbReference type="ARBA" id="ARBA00008898"/>
    </source>
</evidence>
<dbReference type="Pfam" id="PF01613">
    <property type="entry name" value="Flavin_Reduct"/>
    <property type="match status" value="1"/>
</dbReference>
<dbReference type="RefSeq" id="WP_157390932.1">
    <property type="nucleotide sequence ID" value="NZ_WRPP01000006.1"/>
</dbReference>
<name>A0A7K1V489_9NOCA</name>
<comment type="similarity">
    <text evidence="1">Belongs to the non-flavoprotein flavin reductase family.</text>
</comment>
<proteinExistence type="inferred from homology"/>
<evidence type="ECO:0000313" key="5">
    <source>
        <dbReference type="Proteomes" id="UP000466794"/>
    </source>
</evidence>
<dbReference type="PANTHER" id="PTHR30466">
    <property type="entry name" value="FLAVIN REDUCTASE"/>
    <property type="match status" value="1"/>
</dbReference>
<dbReference type="AlphaFoldDB" id="A0A7K1V489"/>
<sequence length="171" mass="18360">MTTPIDQQWTEVDQVTFKKTMGSLAAGVTIVTTRDRSGEPRGLTCSAVCSLSATPPLLLACLHERSSTLAAIQHSGSFAVNILAAGTADIARTFASPVPERFAGTNWYPGPRTDAPLFEDTVAWAECAVVDALPMGDHQMVVGRLVNGRALSTQRPLVYWRAQFSDIPENA</sequence>
<organism evidence="4 5">
    <name type="scientific">Nocardia terrae</name>
    <dbReference type="NCBI Taxonomy" id="2675851"/>
    <lineage>
        <taxon>Bacteria</taxon>
        <taxon>Bacillati</taxon>
        <taxon>Actinomycetota</taxon>
        <taxon>Actinomycetes</taxon>
        <taxon>Mycobacteriales</taxon>
        <taxon>Nocardiaceae</taxon>
        <taxon>Nocardia</taxon>
    </lineage>
</organism>
<evidence type="ECO:0000256" key="2">
    <source>
        <dbReference type="ARBA" id="ARBA00023002"/>
    </source>
</evidence>
<dbReference type="InterPro" id="IPR002563">
    <property type="entry name" value="Flavin_Rdtase-like_dom"/>
</dbReference>
<dbReference type="InterPro" id="IPR012349">
    <property type="entry name" value="Split_barrel_FMN-bd"/>
</dbReference>
<dbReference type="SUPFAM" id="SSF50475">
    <property type="entry name" value="FMN-binding split barrel"/>
    <property type="match status" value="1"/>
</dbReference>
<accession>A0A7K1V489</accession>
<dbReference type="SMART" id="SM00903">
    <property type="entry name" value="Flavin_Reduct"/>
    <property type="match status" value="1"/>
</dbReference>
<evidence type="ECO:0000259" key="3">
    <source>
        <dbReference type="SMART" id="SM00903"/>
    </source>
</evidence>
<dbReference type="Proteomes" id="UP000466794">
    <property type="component" value="Unassembled WGS sequence"/>
</dbReference>
<dbReference type="InterPro" id="IPR050268">
    <property type="entry name" value="NADH-dep_flavin_reductase"/>
</dbReference>
<feature type="domain" description="Flavin reductase like" evidence="3">
    <location>
        <begin position="21"/>
        <end position="166"/>
    </location>
</feature>